<name>A0A7L1VG19_SITEU</name>
<evidence type="ECO:0000259" key="6">
    <source>
        <dbReference type="PROSITE" id="PS50060"/>
    </source>
</evidence>
<evidence type="ECO:0000259" key="5">
    <source>
        <dbReference type="PROSITE" id="PS01180"/>
    </source>
</evidence>
<dbReference type="SUPFAM" id="SSF49899">
    <property type="entry name" value="Concanavalin A-like lectins/glucanases"/>
    <property type="match status" value="1"/>
</dbReference>
<dbReference type="PANTHER" id="PTHR24251">
    <property type="entry name" value="OVOCHYMASE-RELATED"/>
    <property type="match status" value="1"/>
</dbReference>
<feature type="non-terminal residue" evidence="7">
    <location>
        <position position="673"/>
    </location>
</feature>
<keyword evidence="4" id="KW-0812">Transmembrane</keyword>
<dbReference type="PRINTS" id="PR00020">
    <property type="entry name" value="MAMDOMAIN"/>
</dbReference>
<evidence type="ECO:0000256" key="2">
    <source>
        <dbReference type="ARBA" id="ARBA00023157"/>
    </source>
</evidence>
<dbReference type="PROSITE" id="PS01180">
    <property type="entry name" value="CUB"/>
    <property type="match status" value="2"/>
</dbReference>
<organism evidence="7 8">
    <name type="scientific">Sitta europaea</name>
    <name type="common">Eurasian nuthatch</name>
    <dbReference type="NCBI Taxonomy" id="50251"/>
    <lineage>
        <taxon>Eukaryota</taxon>
        <taxon>Metazoa</taxon>
        <taxon>Chordata</taxon>
        <taxon>Craniata</taxon>
        <taxon>Vertebrata</taxon>
        <taxon>Euteleostomi</taxon>
        <taxon>Archelosauria</taxon>
        <taxon>Archosauria</taxon>
        <taxon>Dinosauria</taxon>
        <taxon>Saurischia</taxon>
        <taxon>Theropoda</taxon>
        <taxon>Coelurosauria</taxon>
        <taxon>Aves</taxon>
        <taxon>Neognathae</taxon>
        <taxon>Neoaves</taxon>
        <taxon>Telluraves</taxon>
        <taxon>Australaves</taxon>
        <taxon>Passeriformes</taxon>
        <taxon>Sittidae</taxon>
        <taxon>Sitta</taxon>
    </lineage>
</organism>
<evidence type="ECO:0000256" key="4">
    <source>
        <dbReference type="SAM" id="Phobius"/>
    </source>
</evidence>
<dbReference type="EMBL" id="VXBS01007566">
    <property type="protein sequence ID" value="NXO84280.1"/>
    <property type="molecule type" value="Genomic_DNA"/>
</dbReference>
<dbReference type="InterPro" id="IPR023415">
    <property type="entry name" value="LDLR_class-A_CS"/>
</dbReference>
<protein>
    <submittedName>
        <fullName evidence="7">ENTK Enteropeptidase</fullName>
    </submittedName>
</protein>
<feature type="disulfide bond" evidence="3">
    <location>
        <begin position="643"/>
        <end position="661"/>
    </location>
</feature>
<dbReference type="PRINTS" id="PR00261">
    <property type="entry name" value="LDLRECEPTOR"/>
</dbReference>
<dbReference type="Gene3D" id="2.60.120.290">
    <property type="entry name" value="Spermadhesin, CUB domain"/>
    <property type="match status" value="2"/>
</dbReference>
<proteinExistence type="predicted"/>
<dbReference type="InterPro" id="IPR000998">
    <property type="entry name" value="MAM_dom"/>
</dbReference>
<feature type="domain" description="CUB" evidence="5">
    <location>
        <begin position="208"/>
        <end position="317"/>
    </location>
</feature>
<evidence type="ECO:0000256" key="1">
    <source>
        <dbReference type="ARBA" id="ARBA00022737"/>
    </source>
</evidence>
<keyword evidence="2 3" id="KW-1015">Disulfide bond</keyword>
<dbReference type="InterPro" id="IPR036055">
    <property type="entry name" value="LDL_receptor-like_sf"/>
</dbReference>
<evidence type="ECO:0000313" key="8">
    <source>
        <dbReference type="Proteomes" id="UP000583915"/>
    </source>
</evidence>
<dbReference type="PROSITE" id="PS01209">
    <property type="entry name" value="LDLRA_1"/>
    <property type="match status" value="2"/>
</dbReference>
<dbReference type="InterPro" id="IPR013320">
    <property type="entry name" value="ConA-like_dom_sf"/>
</dbReference>
<feature type="disulfide bond" evidence="3">
    <location>
        <begin position="655"/>
        <end position="670"/>
    </location>
</feature>
<dbReference type="AlphaFoldDB" id="A0A7L1VG19"/>
<dbReference type="CDD" id="cd06263">
    <property type="entry name" value="MAM"/>
    <property type="match status" value="1"/>
</dbReference>
<accession>A0A7L1VG19</accession>
<feature type="transmembrane region" description="Helical" evidence="4">
    <location>
        <begin position="89"/>
        <end position="110"/>
    </location>
</feature>
<dbReference type="CDD" id="cd00041">
    <property type="entry name" value="CUB"/>
    <property type="match status" value="2"/>
</dbReference>
<dbReference type="InterPro" id="IPR000859">
    <property type="entry name" value="CUB_dom"/>
</dbReference>
<dbReference type="Pfam" id="PF00629">
    <property type="entry name" value="MAM"/>
    <property type="match status" value="1"/>
</dbReference>
<evidence type="ECO:0000256" key="3">
    <source>
        <dbReference type="PROSITE-ProRule" id="PRU00124"/>
    </source>
</evidence>
<dbReference type="GO" id="GO:0016020">
    <property type="term" value="C:membrane"/>
    <property type="evidence" value="ECO:0007669"/>
    <property type="project" value="InterPro"/>
</dbReference>
<sequence>SRYEIFFASLLAMFMCVSVGLVVLSWLSIRELEQVEADVNSHDYMGIFKIVSGTSFTPTLQNSSSADFKVLAFDVEKLMFLYVDFASQYLITNLPLPIEPVVIVVITLYFSQMLTVEKVKNELVLGVIANNPNPTKTLKIDVNSIQITGNITGMKALAPRQHLDSECLPPAELCADGVTCISEDFFCDGVLNCPDGSDESEKRCAAICDGKFMLTGSSGFFHSMNYPEPYNENIVCQWIIVVPQGLSIKLNFTSFETQPYADILNIFEGLGQNKVLRASLSGTNLETIYIFSHEATAQFISDYSETYNGFNATYTAFNASELNNYEKINCTFEGGFCFWIQDLDDDSDWERVQGPTFPLMSGPEFDHTFGNLSGFYISTPIGPGFIEERVRILSLPLVPSDTYCLSFWYFMYGDNVYRLRVSISDERGQEKTIFMKEGNYGNNWNYGQVTLNETYDFKVIFDAFKRPGPSDIAVDDIGLTKGKCDENNYIEPTVRPTVATTPLVPTDCGGPVELWEPNSTFSSANFPNNYPNLAFCVWYLNAENGKNIQLHFQVFDLETIHDVVEVRDGRGPDSLLLGKLNVLMFSWWIAVYTEKGPLPDVFSTTNQMTVILRTDKSTTRKGFLANFTTGYHLRACAVDEHQCGSGKCIPLQNLCDNIPQCEDGSDEAKCSKV</sequence>
<dbReference type="InterPro" id="IPR002172">
    <property type="entry name" value="LDrepeatLR_classA_rpt"/>
</dbReference>
<dbReference type="SUPFAM" id="SSF57424">
    <property type="entry name" value="LDL receptor-like module"/>
    <property type="match status" value="2"/>
</dbReference>
<dbReference type="SMART" id="SM00137">
    <property type="entry name" value="MAM"/>
    <property type="match status" value="1"/>
</dbReference>
<dbReference type="SUPFAM" id="SSF49854">
    <property type="entry name" value="Spermadhesin, CUB domain"/>
    <property type="match status" value="2"/>
</dbReference>
<keyword evidence="4" id="KW-0472">Membrane</keyword>
<feature type="domain" description="MAM" evidence="6">
    <location>
        <begin position="328"/>
        <end position="486"/>
    </location>
</feature>
<comment type="caution">
    <text evidence="3">Lacks conserved residue(s) required for the propagation of feature annotation.</text>
</comment>
<dbReference type="CDD" id="cd00112">
    <property type="entry name" value="LDLa"/>
    <property type="match status" value="2"/>
</dbReference>
<dbReference type="PANTHER" id="PTHR24251:SF52">
    <property type="entry name" value="CUB DOMAIN-CONTAINING PROTEIN"/>
    <property type="match status" value="1"/>
</dbReference>
<dbReference type="Gene3D" id="2.60.120.200">
    <property type="match status" value="1"/>
</dbReference>
<keyword evidence="1" id="KW-0677">Repeat</keyword>
<dbReference type="SMART" id="SM00192">
    <property type="entry name" value="LDLa"/>
    <property type="match status" value="2"/>
</dbReference>
<dbReference type="InterPro" id="IPR035914">
    <property type="entry name" value="Sperma_CUB_dom_sf"/>
</dbReference>
<dbReference type="Proteomes" id="UP000583915">
    <property type="component" value="Unassembled WGS sequence"/>
</dbReference>
<reference evidence="7 8" key="1">
    <citation type="submission" date="2019-09" db="EMBL/GenBank/DDBJ databases">
        <title>Bird 10,000 Genomes (B10K) Project - Family phase.</title>
        <authorList>
            <person name="Zhang G."/>
        </authorList>
    </citation>
    <scope>NUCLEOTIDE SEQUENCE [LARGE SCALE GENOMIC DNA]</scope>
    <source>
        <strain evidence="7">B10K-DU-002-25</strain>
        <tissue evidence="7">Muscle</tissue>
    </source>
</reference>
<dbReference type="Pfam" id="PF00431">
    <property type="entry name" value="CUB"/>
    <property type="match status" value="2"/>
</dbReference>
<dbReference type="SMART" id="SM00042">
    <property type="entry name" value="CUB"/>
    <property type="match status" value="2"/>
</dbReference>
<dbReference type="PROSITE" id="PS50068">
    <property type="entry name" value="LDLRA_2"/>
    <property type="match status" value="2"/>
</dbReference>
<feature type="transmembrane region" description="Helical" evidence="4">
    <location>
        <begin position="6"/>
        <end position="27"/>
    </location>
</feature>
<keyword evidence="8" id="KW-1185">Reference proteome</keyword>
<gene>
    <name evidence="7" type="primary">Tmprss15_1</name>
    <name evidence="7" type="ORF">SITEUR_R07323</name>
</gene>
<comment type="caution">
    <text evidence="7">The sequence shown here is derived from an EMBL/GenBank/DDBJ whole genome shotgun (WGS) entry which is preliminary data.</text>
</comment>
<evidence type="ECO:0000313" key="7">
    <source>
        <dbReference type="EMBL" id="NXO84280.1"/>
    </source>
</evidence>
<feature type="non-terminal residue" evidence="7">
    <location>
        <position position="1"/>
    </location>
</feature>
<dbReference type="FunFam" id="2.60.120.200:FF:000128">
    <property type="entry name" value="enteropeptidase isoform X2"/>
    <property type="match status" value="1"/>
</dbReference>
<dbReference type="PROSITE" id="PS50060">
    <property type="entry name" value="MAM_2"/>
    <property type="match status" value="1"/>
</dbReference>
<dbReference type="FunFam" id="2.60.120.290:FF:000043">
    <property type="entry name" value="Enteropeptidase"/>
    <property type="match status" value="1"/>
</dbReference>
<keyword evidence="4" id="KW-1133">Transmembrane helix</keyword>
<feature type="domain" description="CUB" evidence="5">
    <location>
        <begin position="508"/>
        <end position="630"/>
    </location>
</feature>
<dbReference type="Pfam" id="PF00057">
    <property type="entry name" value="Ldl_recept_a"/>
    <property type="match status" value="2"/>
</dbReference>
<feature type="disulfide bond" evidence="3">
    <location>
        <begin position="636"/>
        <end position="648"/>
    </location>
</feature>
<dbReference type="Gene3D" id="4.10.400.10">
    <property type="entry name" value="Low-density Lipoprotein Receptor"/>
    <property type="match status" value="2"/>
</dbReference>